<evidence type="ECO:0000313" key="3">
    <source>
        <dbReference type="Proteomes" id="UP000314294"/>
    </source>
</evidence>
<feature type="transmembrane region" description="Helical" evidence="1">
    <location>
        <begin position="85"/>
        <end position="105"/>
    </location>
</feature>
<proteinExistence type="predicted"/>
<dbReference type="EMBL" id="SRLO01000110">
    <property type="protein sequence ID" value="TNN74829.1"/>
    <property type="molecule type" value="Genomic_DNA"/>
</dbReference>
<keyword evidence="1" id="KW-0472">Membrane</keyword>
<gene>
    <name evidence="2" type="ORF">EYF80_014929</name>
</gene>
<organism evidence="2 3">
    <name type="scientific">Liparis tanakae</name>
    <name type="common">Tanaka's snailfish</name>
    <dbReference type="NCBI Taxonomy" id="230148"/>
    <lineage>
        <taxon>Eukaryota</taxon>
        <taxon>Metazoa</taxon>
        <taxon>Chordata</taxon>
        <taxon>Craniata</taxon>
        <taxon>Vertebrata</taxon>
        <taxon>Euteleostomi</taxon>
        <taxon>Actinopterygii</taxon>
        <taxon>Neopterygii</taxon>
        <taxon>Teleostei</taxon>
        <taxon>Neoteleostei</taxon>
        <taxon>Acanthomorphata</taxon>
        <taxon>Eupercaria</taxon>
        <taxon>Perciformes</taxon>
        <taxon>Cottioidei</taxon>
        <taxon>Cottales</taxon>
        <taxon>Liparidae</taxon>
        <taxon>Liparis</taxon>
    </lineage>
</organism>
<name>A0A4Z2I9R9_9TELE</name>
<reference evidence="2 3" key="1">
    <citation type="submission" date="2019-03" db="EMBL/GenBank/DDBJ databases">
        <title>First draft genome of Liparis tanakae, snailfish: a comprehensive survey of snailfish specific genes.</title>
        <authorList>
            <person name="Kim W."/>
            <person name="Song I."/>
            <person name="Jeong J.-H."/>
            <person name="Kim D."/>
            <person name="Kim S."/>
            <person name="Ryu S."/>
            <person name="Song J.Y."/>
            <person name="Lee S.K."/>
        </authorList>
    </citation>
    <scope>NUCLEOTIDE SEQUENCE [LARGE SCALE GENOMIC DNA]</scope>
    <source>
        <tissue evidence="2">Muscle</tissue>
    </source>
</reference>
<protein>
    <submittedName>
        <fullName evidence="2">Uncharacterized protein</fullName>
    </submittedName>
</protein>
<comment type="caution">
    <text evidence="2">The sequence shown here is derived from an EMBL/GenBank/DDBJ whole genome shotgun (WGS) entry which is preliminary data.</text>
</comment>
<keyword evidence="1" id="KW-1133">Transmembrane helix</keyword>
<keyword evidence="1" id="KW-0812">Transmembrane</keyword>
<sequence>MKPEEKEEPLQDEGLMDDIGDPLLLTVNQPLGVIVPSPQVRRLIHRSCGGGVRPFLDTGNTRGPRGSLLFPGLASVGRLAGDLHVAIRAVGVIAAALFMWLTALLSHC</sequence>
<accession>A0A4Z2I9R9</accession>
<dbReference type="AlphaFoldDB" id="A0A4Z2I9R9"/>
<evidence type="ECO:0000256" key="1">
    <source>
        <dbReference type="SAM" id="Phobius"/>
    </source>
</evidence>
<dbReference type="Proteomes" id="UP000314294">
    <property type="component" value="Unassembled WGS sequence"/>
</dbReference>
<evidence type="ECO:0000313" key="2">
    <source>
        <dbReference type="EMBL" id="TNN74829.1"/>
    </source>
</evidence>
<keyword evidence="3" id="KW-1185">Reference proteome</keyword>